<comment type="caution">
    <text evidence="2">The sequence shown here is derived from an EMBL/GenBank/DDBJ whole genome shotgun (WGS) entry which is preliminary data.</text>
</comment>
<dbReference type="Proteomes" id="UP001596052">
    <property type="component" value="Unassembled WGS sequence"/>
</dbReference>
<keyword evidence="1" id="KW-0812">Transmembrane</keyword>
<feature type="transmembrane region" description="Helical" evidence="1">
    <location>
        <begin position="120"/>
        <end position="138"/>
    </location>
</feature>
<dbReference type="InterPro" id="IPR010982">
    <property type="entry name" value="Lambda_DNA-bd_dom_sf"/>
</dbReference>
<keyword evidence="1" id="KW-1133">Transmembrane helix</keyword>
<keyword evidence="1" id="KW-0472">Membrane</keyword>
<evidence type="ECO:0000313" key="3">
    <source>
        <dbReference type="Proteomes" id="UP001596052"/>
    </source>
</evidence>
<accession>A0ABW0KP08</accession>
<dbReference type="InterPro" id="IPR001387">
    <property type="entry name" value="Cro/C1-type_HTH"/>
</dbReference>
<organism evidence="2 3">
    <name type="scientific">Prosthecobacter fluviatilis</name>
    <dbReference type="NCBI Taxonomy" id="445931"/>
    <lineage>
        <taxon>Bacteria</taxon>
        <taxon>Pseudomonadati</taxon>
        <taxon>Verrucomicrobiota</taxon>
        <taxon>Verrucomicrobiia</taxon>
        <taxon>Verrucomicrobiales</taxon>
        <taxon>Verrucomicrobiaceae</taxon>
        <taxon>Prosthecobacter</taxon>
    </lineage>
</organism>
<protein>
    <submittedName>
        <fullName evidence="2">Helix-turn-helix domain-containing protein</fullName>
    </submittedName>
</protein>
<name>A0ABW0KP08_9BACT</name>
<dbReference type="RefSeq" id="WP_377165976.1">
    <property type="nucleotide sequence ID" value="NZ_JBHSMQ010000003.1"/>
</dbReference>
<dbReference type="PANTHER" id="PTHR34475:SF1">
    <property type="entry name" value="CYTOSKELETON PROTEIN RODZ"/>
    <property type="match status" value="1"/>
</dbReference>
<dbReference type="EMBL" id="JBHSMQ010000003">
    <property type="protein sequence ID" value="MFC5455165.1"/>
    <property type="molecule type" value="Genomic_DNA"/>
</dbReference>
<evidence type="ECO:0000313" key="2">
    <source>
        <dbReference type="EMBL" id="MFC5455165.1"/>
    </source>
</evidence>
<dbReference type="Gene3D" id="1.10.260.40">
    <property type="entry name" value="lambda repressor-like DNA-binding domains"/>
    <property type="match status" value="1"/>
</dbReference>
<reference evidence="3" key="1">
    <citation type="journal article" date="2019" name="Int. J. Syst. Evol. Microbiol.">
        <title>The Global Catalogue of Microorganisms (GCM) 10K type strain sequencing project: providing services to taxonomists for standard genome sequencing and annotation.</title>
        <authorList>
            <consortium name="The Broad Institute Genomics Platform"/>
            <consortium name="The Broad Institute Genome Sequencing Center for Infectious Disease"/>
            <person name="Wu L."/>
            <person name="Ma J."/>
        </authorList>
    </citation>
    <scope>NUCLEOTIDE SEQUENCE [LARGE SCALE GENOMIC DNA]</scope>
    <source>
        <strain evidence="3">CGMCC 4.1469</strain>
    </source>
</reference>
<dbReference type="Pfam" id="PF13413">
    <property type="entry name" value="HTH_25"/>
    <property type="match status" value="1"/>
</dbReference>
<proteinExistence type="predicted"/>
<dbReference type="CDD" id="cd00093">
    <property type="entry name" value="HTH_XRE"/>
    <property type="match status" value="1"/>
</dbReference>
<evidence type="ECO:0000256" key="1">
    <source>
        <dbReference type="SAM" id="Phobius"/>
    </source>
</evidence>
<gene>
    <name evidence="2" type="ORF">ACFQDI_09890</name>
</gene>
<dbReference type="PANTHER" id="PTHR34475">
    <property type="match status" value="1"/>
</dbReference>
<sequence>MPATFGQLLTEAREKRGLSIDDAAHETRIPAQRLRYMESDNIAAFGSLTYARSFIRQYSEFLGVDSSSILEGLPEGALGGERDYRYLTQSQGPWLREPAAHTASPAAAPAGSVRSIKSPLPAALGVFVFVLACVAMWGSHMAYMHSQTEPAALKALPVEDDEPASPAPATVGGTNVKTKQVDFPVTAHKAVPVN</sequence>
<dbReference type="SUPFAM" id="SSF47413">
    <property type="entry name" value="lambda repressor-like DNA-binding domains"/>
    <property type="match status" value="1"/>
</dbReference>
<keyword evidence="3" id="KW-1185">Reference proteome</keyword>
<dbReference type="InterPro" id="IPR050400">
    <property type="entry name" value="Bact_Cytoskel_RodZ"/>
</dbReference>